<evidence type="ECO:0000313" key="1">
    <source>
        <dbReference type="EMBL" id="GAA1680736.1"/>
    </source>
</evidence>
<proteinExistence type="predicted"/>
<keyword evidence="2" id="KW-1185">Reference proteome</keyword>
<gene>
    <name evidence="1" type="ORF">GCM10009680_20160</name>
</gene>
<organism evidence="1 2">
    <name type="scientific">Streptomyces yatensis</name>
    <dbReference type="NCBI Taxonomy" id="155177"/>
    <lineage>
        <taxon>Bacteria</taxon>
        <taxon>Bacillati</taxon>
        <taxon>Actinomycetota</taxon>
        <taxon>Actinomycetes</taxon>
        <taxon>Kitasatosporales</taxon>
        <taxon>Streptomycetaceae</taxon>
        <taxon>Streptomyces</taxon>
        <taxon>Streptomyces violaceusniger group</taxon>
    </lineage>
</organism>
<name>A0ABN2H3L4_9ACTN</name>
<reference evidence="1 2" key="1">
    <citation type="journal article" date="2019" name="Int. J. Syst. Evol. Microbiol.">
        <title>The Global Catalogue of Microorganisms (GCM) 10K type strain sequencing project: providing services to taxonomists for standard genome sequencing and annotation.</title>
        <authorList>
            <consortium name="The Broad Institute Genomics Platform"/>
            <consortium name="The Broad Institute Genome Sequencing Center for Infectious Disease"/>
            <person name="Wu L."/>
            <person name="Ma J."/>
        </authorList>
    </citation>
    <scope>NUCLEOTIDE SEQUENCE [LARGE SCALE GENOMIC DNA]</scope>
    <source>
        <strain evidence="1 2">JCM 13244</strain>
    </source>
</reference>
<dbReference type="Proteomes" id="UP001499947">
    <property type="component" value="Unassembled WGS sequence"/>
</dbReference>
<comment type="caution">
    <text evidence="1">The sequence shown here is derived from an EMBL/GenBank/DDBJ whole genome shotgun (WGS) entry which is preliminary data.</text>
</comment>
<sequence length="42" mass="4412">MLQGLSFVERYAWFTLSADRGGTGLYDGATPNQAGAAYRAAG</sequence>
<accession>A0ABN2H3L4</accession>
<dbReference type="EMBL" id="BAAALR010000028">
    <property type="protein sequence ID" value="GAA1680736.1"/>
    <property type="molecule type" value="Genomic_DNA"/>
</dbReference>
<dbReference type="RefSeq" id="WP_215732736.1">
    <property type="nucleotide sequence ID" value="NZ_BAAALR010000028.1"/>
</dbReference>
<protein>
    <submittedName>
        <fullName evidence="1">Uncharacterized protein</fullName>
    </submittedName>
</protein>
<evidence type="ECO:0000313" key="2">
    <source>
        <dbReference type="Proteomes" id="UP001499947"/>
    </source>
</evidence>